<organism evidence="1">
    <name type="scientific">Hymenochirus curtipes</name>
    <name type="common">western dwarf clawed frog</name>
    <dbReference type="NCBI Taxonomy" id="8362"/>
    <lineage>
        <taxon>Eukaryota</taxon>
        <taxon>Metazoa</taxon>
        <taxon>Chordata</taxon>
        <taxon>Craniata</taxon>
        <taxon>Vertebrata</taxon>
        <taxon>Euteleostomi</taxon>
        <taxon>Amphibia</taxon>
        <taxon>Batrachia</taxon>
        <taxon>Anura</taxon>
        <taxon>Pipoidea</taxon>
        <taxon>Pipidae</taxon>
        <taxon>Pipinae</taxon>
        <taxon>Hymenochirus</taxon>
    </lineage>
</organism>
<feature type="non-terminal residue" evidence="1">
    <location>
        <position position="1"/>
    </location>
</feature>
<proteinExistence type="evidence at transcript level"/>
<dbReference type="AlphaFoldDB" id="G5E0M4"/>
<name>G5E0M4_9PIPI</name>
<sequence length="93" mass="10361">ESPAARKTLVSASVNALALELKVWRNSFSSSSSMKPLLSWSKMAKTFFTSSADLLLRPDWAKKVLLKESAAWQFCRAEEMLASLRIPLNAMVN</sequence>
<dbReference type="EMBL" id="JP286938">
    <property type="protein sequence ID" value="AEQ17989.1"/>
    <property type="molecule type" value="mRNA"/>
</dbReference>
<protein>
    <submittedName>
        <fullName evidence="1">Putative parvalbumin (Calcium binding protein)</fullName>
    </submittedName>
</protein>
<reference evidence="1" key="1">
    <citation type="submission" date="2011-09" db="EMBL/GenBank/DDBJ databases">
        <title>The odds of duplicate gene persistence after polyploidization.</title>
        <authorList>
            <person name="Chain F.J.J."/>
            <person name="Evans B.J."/>
            <person name="Dushoff J."/>
        </authorList>
    </citation>
    <scope>NUCLEOTIDE SEQUENCE</scope>
    <source>
        <tissue evidence="1">Liver</tissue>
    </source>
</reference>
<evidence type="ECO:0000313" key="1">
    <source>
        <dbReference type="EMBL" id="AEQ17989.1"/>
    </source>
</evidence>
<accession>G5E0M4</accession>
<feature type="non-terminal residue" evidence="1">
    <location>
        <position position="93"/>
    </location>
</feature>